<dbReference type="EMBL" id="PDLN01000023">
    <property type="protein sequence ID" value="RDW57354.1"/>
    <property type="molecule type" value="Genomic_DNA"/>
</dbReference>
<gene>
    <name evidence="2" type="ORF">BP5796_12804</name>
</gene>
<dbReference type="InterPro" id="IPR015141">
    <property type="entry name" value="PLipase_A2_prok/fun"/>
</dbReference>
<dbReference type="Proteomes" id="UP000256328">
    <property type="component" value="Unassembled WGS sequence"/>
</dbReference>
<feature type="signal peptide" evidence="1">
    <location>
        <begin position="1"/>
        <end position="17"/>
    </location>
</feature>
<proteinExistence type="predicted"/>
<keyword evidence="3" id="KW-1185">Reference proteome</keyword>
<dbReference type="SUPFAM" id="SSF48619">
    <property type="entry name" value="Phospholipase A2, PLA2"/>
    <property type="match status" value="1"/>
</dbReference>
<keyword evidence="1" id="KW-0732">Signal</keyword>
<dbReference type="AlphaFoldDB" id="A0A3D8Q7F3"/>
<dbReference type="GO" id="GO:0004623">
    <property type="term" value="F:phospholipase A2 activity"/>
    <property type="evidence" value="ECO:0007669"/>
    <property type="project" value="InterPro"/>
</dbReference>
<feature type="chain" id="PRO_5017757856" description="Secretory phospholipase A2" evidence="1">
    <location>
        <begin position="18"/>
        <end position="159"/>
    </location>
</feature>
<dbReference type="OrthoDB" id="5120271at2759"/>
<dbReference type="GO" id="GO:0050482">
    <property type="term" value="P:arachidonate secretion"/>
    <property type="evidence" value="ECO:0007669"/>
    <property type="project" value="InterPro"/>
</dbReference>
<reference evidence="2 3" key="1">
    <citation type="journal article" date="2018" name="IMA Fungus">
        <title>IMA Genome-F 9: Draft genome sequence of Annulohypoxylon stygium, Aspergillus mulundensis, Berkeleyomyces basicola (syn. Thielaviopsis basicola), Ceratocystis smalleyi, two Cercospora beticola strains, Coleophoma cylindrospora, Fusarium fracticaudum, Phialophora cf. hyalina, and Morchella septimelata.</title>
        <authorList>
            <person name="Wingfield B.D."/>
            <person name="Bills G.F."/>
            <person name="Dong Y."/>
            <person name="Huang W."/>
            <person name="Nel W.J."/>
            <person name="Swalarsk-Parry B.S."/>
            <person name="Vaghefi N."/>
            <person name="Wilken P.M."/>
            <person name="An Z."/>
            <person name="de Beer Z.W."/>
            <person name="De Vos L."/>
            <person name="Chen L."/>
            <person name="Duong T.A."/>
            <person name="Gao Y."/>
            <person name="Hammerbacher A."/>
            <person name="Kikkert J.R."/>
            <person name="Li Y."/>
            <person name="Li H."/>
            <person name="Li K."/>
            <person name="Li Q."/>
            <person name="Liu X."/>
            <person name="Ma X."/>
            <person name="Naidoo K."/>
            <person name="Pethybridge S.J."/>
            <person name="Sun J."/>
            <person name="Steenkamp E.T."/>
            <person name="van der Nest M.A."/>
            <person name="van Wyk S."/>
            <person name="Wingfield M.J."/>
            <person name="Xiong C."/>
            <person name="Yue Q."/>
            <person name="Zhang X."/>
        </authorList>
    </citation>
    <scope>NUCLEOTIDE SEQUENCE [LARGE SCALE GENOMIC DNA]</scope>
    <source>
        <strain evidence="2 3">BP5796</strain>
    </source>
</reference>
<evidence type="ECO:0000313" key="2">
    <source>
        <dbReference type="EMBL" id="RDW57354.1"/>
    </source>
</evidence>
<evidence type="ECO:0008006" key="4">
    <source>
        <dbReference type="Google" id="ProtNLM"/>
    </source>
</evidence>
<comment type="caution">
    <text evidence="2">The sequence shown here is derived from an EMBL/GenBank/DDBJ whole genome shotgun (WGS) entry which is preliminary data.</text>
</comment>
<evidence type="ECO:0000313" key="3">
    <source>
        <dbReference type="Proteomes" id="UP000256328"/>
    </source>
</evidence>
<protein>
    <recommendedName>
        <fullName evidence="4">Secretory phospholipase A2</fullName>
    </recommendedName>
</protein>
<sequence length="159" mass="17993">MKFTYIVLLSFSANALAAPLDEAAKAPARVRATACTTALTDKLLFSTGINGFSAARDDKNPSCFDWSSNDCSKSPDRPAGFDFIPSCRRHDFGYQNMRAQKRLTDANRKRIDDNFRTDLYNECKKYHGWQAYKGVECRRIADVYYLAVRKCGDGDCFNK</sequence>
<dbReference type="InterPro" id="IPR036444">
    <property type="entry name" value="PLipase_A2_dom_sf"/>
</dbReference>
<dbReference type="GO" id="GO:0006644">
    <property type="term" value="P:phospholipid metabolic process"/>
    <property type="evidence" value="ECO:0007669"/>
    <property type="project" value="InterPro"/>
</dbReference>
<dbReference type="Pfam" id="PF09056">
    <property type="entry name" value="Phospholip_A2_3"/>
    <property type="match status" value="1"/>
</dbReference>
<accession>A0A3D8Q7F3</accession>
<dbReference type="Gene3D" id="1.20.90.10">
    <property type="entry name" value="Phospholipase A2 domain"/>
    <property type="match status" value="1"/>
</dbReference>
<name>A0A3D8Q7F3_9HELO</name>
<organism evidence="2 3">
    <name type="scientific">Coleophoma crateriformis</name>
    <dbReference type="NCBI Taxonomy" id="565419"/>
    <lineage>
        <taxon>Eukaryota</taxon>
        <taxon>Fungi</taxon>
        <taxon>Dikarya</taxon>
        <taxon>Ascomycota</taxon>
        <taxon>Pezizomycotina</taxon>
        <taxon>Leotiomycetes</taxon>
        <taxon>Helotiales</taxon>
        <taxon>Dermateaceae</taxon>
        <taxon>Coleophoma</taxon>
    </lineage>
</organism>
<evidence type="ECO:0000256" key="1">
    <source>
        <dbReference type="SAM" id="SignalP"/>
    </source>
</evidence>